<protein>
    <recommendedName>
        <fullName evidence="1">Homing endonuclease LAGLIDADG domain-containing protein</fullName>
    </recommendedName>
</protein>
<dbReference type="GO" id="GO:0004519">
    <property type="term" value="F:endonuclease activity"/>
    <property type="evidence" value="ECO:0007669"/>
    <property type="project" value="InterPro"/>
</dbReference>
<organism evidence="2 3">
    <name type="scientific">bacterium (Candidatus Gribaldobacteria) CG02_land_8_20_14_3_00_41_15</name>
    <dbReference type="NCBI Taxonomy" id="2014270"/>
    <lineage>
        <taxon>Bacteria</taxon>
        <taxon>Candidatus Gribaldobacteria</taxon>
    </lineage>
</organism>
<gene>
    <name evidence="2" type="ORF">COS21_03520</name>
</gene>
<sequence>MKVIPREVVKRKHAASWSKEIREMRHKLQLTSLQKSFLVGTILGDGCLTANVGKKNFRLQVEQSAKQKDYVWWKYQIFREWVLMEPKFQPKNRSWRFRTISHPDLNEFHQLFYQGKKKIVPKNIGEILTDPFSLAVWFMDDGALGPKRKGSTFNSQNFDFADNQKLRNCLKANFGLETSLHKDKTSWRIYVLPKSITLLRTLIMDIVLPEMRYKFPFY</sequence>
<comment type="caution">
    <text evidence="2">The sequence shown here is derived from an EMBL/GenBank/DDBJ whole genome shotgun (WGS) entry which is preliminary data.</text>
</comment>
<evidence type="ECO:0000313" key="3">
    <source>
        <dbReference type="Proteomes" id="UP000229030"/>
    </source>
</evidence>
<evidence type="ECO:0000259" key="1">
    <source>
        <dbReference type="Pfam" id="PF03161"/>
    </source>
</evidence>
<dbReference type="InterPro" id="IPR027434">
    <property type="entry name" value="Homing_endonucl"/>
</dbReference>
<dbReference type="Proteomes" id="UP000229030">
    <property type="component" value="Unassembled WGS sequence"/>
</dbReference>
<dbReference type="InterPro" id="IPR004860">
    <property type="entry name" value="LAGLIDADG_dom"/>
</dbReference>
<evidence type="ECO:0000313" key="2">
    <source>
        <dbReference type="EMBL" id="PIV46786.1"/>
    </source>
</evidence>
<dbReference type="Gene3D" id="3.10.28.10">
    <property type="entry name" value="Homing endonucleases"/>
    <property type="match status" value="2"/>
</dbReference>
<reference evidence="3" key="1">
    <citation type="submission" date="2017-09" db="EMBL/GenBank/DDBJ databases">
        <title>Depth-based differentiation of microbial function through sediment-hosted aquifers and enrichment of novel symbionts in the deep terrestrial subsurface.</title>
        <authorList>
            <person name="Probst A.J."/>
            <person name="Ladd B."/>
            <person name="Jarett J.K."/>
            <person name="Geller-Mcgrath D.E."/>
            <person name="Sieber C.M.K."/>
            <person name="Emerson J.B."/>
            <person name="Anantharaman K."/>
            <person name="Thomas B.C."/>
            <person name="Malmstrom R."/>
            <person name="Stieglmeier M."/>
            <person name="Klingl A."/>
            <person name="Woyke T."/>
            <person name="Ryan C.M."/>
            <person name="Banfield J.F."/>
        </authorList>
    </citation>
    <scope>NUCLEOTIDE SEQUENCE [LARGE SCALE GENOMIC DNA]</scope>
</reference>
<dbReference type="AlphaFoldDB" id="A0A2M7DD53"/>
<proteinExistence type="predicted"/>
<dbReference type="SUPFAM" id="SSF55608">
    <property type="entry name" value="Homing endonucleases"/>
    <property type="match status" value="1"/>
</dbReference>
<dbReference type="Pfam" id="PF03161">
    <property type="entry name" value="LAGLIDADG_2"/>
    <property type="match status" value="1"/>
</dbReference>
<name>A0A2M7DD53_9BACT</name>
<dbReference type="EMBL" id="PETV01000093">
    <property type="protein sequence ID" value="PIV46786.1"/>
    <property type="molecule type" value="Genomic_DNA"/>
</dbReference>
<feature type="domain" description="Homing endonuclease LAGLIDADG" evidence="1">
    <location>
        <begin position="36"/>
        <end position="197"/>
    </location>
</feature>
<accession>A0A2M7DD53</accession>